<dbReference type="GO" id="GO:0008270">
    <property type="term" value="F:zinc ion binding"/>
    <property type="evidence" value="ECO:0007669"/>
    <property type="project" value="UniProtKB-KW"/>
</dbReference>
<feature type="transmembrane region" description="Helical" evidence="6">
    <location>
        <begin position="142"/>
        <end position="163"/>
    </location>
</feature>
<evidence type="ECO:0000256" key="5">
    <source>
        <dbReference type="SAM" id="MobiDB-lite"/>
    </source>
</evidence>
<dbReference type="Gramene" id="Kaladp0062s0197.1.v1.1">
    <property type="protein sequence ID" value="Kaladp0062s0197.1.v1.1"/>
    <property type="gene ID" value="Kaladp0062s0197.v1.1"/>
</dbReference>
<feature type="domain" description="RING-type" evidence="7">
    <location>
        <begin position="32"/>
        <end position="74"/>
    </location>
</feature>
<keyword evidence="6" id="KW-0812">Transmembrane</keyword>
<evidence type="ECO:0000313" key="8">
    <source>
        <dbReference type="EnsemblPlants" id="Kaladp0062s0197.1.v1.1"/>
    </source>
</evidence>
<accession>A0A7N0UDZ5</accession>
<dbReference type="InterPro" id="IPR038896">
    <property type="entry name" value="RNF170"/>
</dbReference>
<evidence type="ECO:0000259" key="7">
    <source>
        <dbReference type="PROSITE" id="PS50089"/>
    </source>
</evidence>
<dbReference type="GO" id="GO:0061630">
    <property type="term" value="F:ubiquitin protein ligase activity"/>
    <property type="evidence" value="ECO:0007669"/>
    <property type="project" value="InterPro"/>
</dbReference>
<organism evidence="8 9">
    <name type="scientific">Kalanchoe fedtschenkoi</name>
    <name type="common">Lavender scallops</name>
    <name type="synonym">South American air plant</name>
    <dbReference type="NCBI Taxonomy" id="63787"/>
    <lineage>
        <taxon>Eukaryota</taxon>
        <taxon>Viridiplantae</taxon>
        <taxon>Streptophyta</taxon>
        <taxon>Embryophyta</taxon>
        <taxon>Tracheophyta</taxon>
        <taxon>Spermatophyta</taxon>
        <taxon>Magnoliopsida</taxon>
        <taxon>eudicotyledons</taxon>
        <taxon>Gunneridae</taxon>
        <taxon>Pentapetalae</taxon>
        <taxon>Saxifragales</taxon>
        <taxon>Crassulaceae</taxon>
        <taxon>Kalanchoe</taxon>
    </lineage>
</organism>
<evidence type="ECO:0000256" key="3">
    <source>
        <dbReference type="ARBA" id="ARBA00022833"/>
    </source>
</evidence>
<keyword evidence="6" id="KW-1133">Transmembrane helix</keyword>
<reference evidence="8" key="1">
    <citation type="submission" date="2021-01" db="UniProtKB">
        <authorList>
            <consortium name="EnsemblPlants"/>
        </authorList>
    </citation>
    <scope>IDENTIFICATION</scope>
</reference>
<feature type="transmembrane region" description="Helical" evidence="6">
    <location>
        <begin position="175"/>
        <end position="194"/>
    </location>
</feature>
<dbReference type="PANTHER" id="PTHR22894">
    <property type="entry name" value="RING-TYPE DOMAIN-CONTAINING PROTEIN"/>
    <property type="match status" value="1"/>
</dbReference>
<evidence type="ECO:0000313" key="9">
    <source>
        <dbReference type="Proteomes" id="UP000594263"/>
    </source>
</evidence>
<keyword evidence="1" id="KW-0479">Metal-binding</keyword>
<dbReference type="AlphaFoldDB" id="A0A7N0UDZ5"/>
<evidence type="ECO:0000256" key="6">
    <source>
        <dbReference type="SAM" id="Phobius"/>
    </source>
</evidence>
<protein>
    <recommendedName>
        <fullName evidence="7">RING-type domain-containing protein</fullName>
    </recommendedName>
</protein>
<dbReference type="InterPro" id="IPR001841">
    <property type="entry name" value="Znf_RING"/>
</dbReference>
<evidence type="ECO:0000256" key="2">
    <source>
        <dbReference type="ARBA" id="ARBA00022771"/>
    </source>
</evidence>
<dbReference type="Pfam" id="PF13445">
    <property type="entry name" value="zf-RING_UBOX"/>
    <property type="match status" value="1"/>
</dbReference>
<dbReference type="PROSITE" id="PS50089">
    <property type="entry name" value="ZF_RING_2"/>
    <property type="match status" value="1"/>
</dbReference>
<dbReference type="PANTHER" id="PTHR22894:SF6">
    <property type="entry name" value="E3 UBIQUITIN-PROTEIN LIGASE RNF170-LIKE ISOFORM X1"/>
    <property type="match status" value="1"/>
</dbReference>
<evidence type="ECO:0000256" key="1">
    <source>
        <dbReference type="ARBA" id="ARBA00022723"/>
    </source>
</evidence>
<dbReference type="InterPro" id="IPR013083">
    <property type="entry name" value="Znf_RING/FYVE/PHD"/>
</dbReference>
<dbReference type="Gene3D" id="3.30.40.10">
    <property type="entry name" value="Zinc/RING finger domain, C3HC4 (zinc finger)"/>
    <property type="match status" value="1"/>
</dbReference>
<dbReference type="InterPro" id="IPR027370">
    <property type="entry name" value="Znf-RING_euk"/>
</dbReference>
<dbReference type="EnsemblPlants" id="Kaladp0062s0197.1.v1.1">
    <property type="protein sequence ID" value="Kaladp0062s0197.1.v1.1"/>
    <property type="gene ID" value="Kaladp0062s0197.v1.1"/>
</dbReference>
<dbReference type="SMART" id="SM00184">
    <property type="entry name" value="RING"/>
    <property type="match status" value="1"/>
</dbReference>
<dbReference type="PROSITE" id="PS00518">
    <property type="entry name" value="ZF_RING_1"/>
    <property type="match status" value="1"/>
</dbReference>
<feature type="region of interest" description="Disordered" evidence="5">
    <location>
        <begin position="1"/>
        <end position="22"/>
    </location>
</feature>
<name>A0A7N0UDZ5_KALFE</name>
<sequence length="213" mass="24011">MAKPDSPASTDNSPPPPLLGRSKSSPPINDCCPICFDDFSVPCRSNCDHWFCATCILEFWHYGASLKPCKCPFCLRSITSLSPEATLLSSKNLEVSRVLKNVDKYNSLYAGGASGMIMKVRTLPSVIKRCLLDMSDPTRRDYYYCIVRCIALFLSLIYMAGSFDFLPIGFLSTPRFFELCGLIFMGLVQMFGILHRYWLRRRARNLAADAFPQ</sequence>
<dbReference type="Proteomes" id="UP000594263">
    <property type="component" value="Unplaced"/>
</dbReference>
<evidence type="ECO:0000256" key="4">
    <source>
        <dbReference type="PROSITE-ProRule" id="PRU00175"/>
    </source>
</evidence>
<keyword evidence="6" id="KW-0472">Membrane</keyword>
<dbReference type="OMA" id="CTCKIVN"/>
<keyword evidence="9" id="KW-1185">Reference proteome</keyword>
<keyword evidence="2 4" id="KW-0863">Zinc-finger</keyword>
<proteinExistence type="predicted"/>
<dbReference type="InterPro" id="IPR017907">
    <property type="entry name" value="Znf_RING_CS"/>
</dbReference>
<keyword evidence="3" id="KW-0862">Zinc</keyword>
<dbReference type="SUPFAM" id="SSF57850">
    <property type="entry name" value="RING/U-box"/>
    <property type="match status" value="1"/>
</dbReference>